<evidence type="ECO:0000256" key="3">
    <source>
        <dbReference type="ARBA" id="ARBA00022723"/>
    </source>
</evidence>
<comment type="catalytic activity">
    <reaction evidence="1">
        <text>S-ubiquitinyl-[E2 ubiquitin-conjugating enzyme]-L-cysteine + [acceptor protein]-L-lysine = [E2 ubiquitin-conjugating enzyme]-L-cysteine + N(6)-ubiquitinyl-[acceptor protein]-L-lysine.</text>
        <dbReference type="EC" id="2.3.2.27"/>
    </reaction>
</comment>
<evidence type="ECO:0000256" key="6">
    <source>
        <dbReference type="PROSITE-ProRule" id="PRU00175"/>
    </source>
</evidence>
<evidence type="ECO:0000313" key="9">
    <source>
        <dbReference type="Proteomes" id="UP001642260"/>
    </source>
</evidence>
<dbReference type="SUPFAM" id="SSF57850">
    <property type="entry name" value="RING/U-box"/>
    <property type="match status" value="1"/>
</dbReference>
<evidence type="ECO:0000256" key="2">
    <source>
        <dbReference type="ARBA" id="ARBA00012483"/>
    </source>
</evidence>
<evidence type="ECO:0000313" key="8">
    <source>
        <dbReference type="EMBL" id="CAH8304879.1"/>
    </source>
</evidence>
<dbReference type="SMART" id="SM00184">
    <property type="entry name" value="RING"/>
    <property type="match status" value="1"/>
</dbReference>
<dbReference type="Pfam" id="PF13639">
    <property type="entry name" value="zf-RING_2"/>
    <property type="match status" value="1"/>
</dbReference>
<dbReference type="EMBL" id="CAKOAT010060266">
    <property type="protein sequence ID" value="CAH8304879.1"/>
    <property type="molecule type" value="Genomic_DNA"/>
</dbReference>
<name>A0ABC8J3A9_ERUVS</name>
<evidence type="ECO:0000256" key="4">
    <source>
        <dbReference type="ARBA" id="ARBA00022771"/>
    </source>
</evidence>
<keyword evidence="3" id="KW-0479">Metal-binding</keyword>
<dbReference type="GO" id="GO:0008270">
    <property type="term" value="F:zinc ion binding"/>
    <property type="evidence" value="ECO:0007669"/>
    <property type="project" value="UniProtKB-KW"/>
</dbReference>
<gene>
    <name evidence="8" type="ORF">ERUC_LOCUS3726</name>
</gene>
<evidence type="ECO:0000256" key="5">
    <source>
        <dbReference type="ARBA" id="ARBA00022833"/>
    </source>
</evidence>
<comment type="caution">
    <text evidence="8">The sequence shown here is derived from an EMBL/GenBank/DDBJ whole genome shotgun (WGS) entry which is preliminary data.</text>
</comment>
<protein>
    <recommendedName>
        <fullName evidence="2">RING-type E3 ubiquitin transferase</fullName>
        <ecNumber evidence="2">2.3.2.27</ecNumber>
    </recommendedName>
</protein>
<dbReference type="PANTHER" id="PTHR15710">
    <property type="entry name" value="E3 UBIQUITIN-PROTEIN LIGASE PRAJA"/>
    <property type="match status" value="1"/>
</dbReference>
<dbReference type="AlphaFoldDB" id="A0ABC8J3A9"/>
<keyword evidence="5" id="KW-0862">Zinc</keyword>
<reference evidence="8 9" key="1">
    <citation type="submission" date="2022-03" db="EMBL/GenBank/DDBJ databases">
        <authorList>
            <person name="Macdonald S."/>
            <person name="Ahmed S."/>
            <person name="Newling K."/>
        </authorList>
    </citation>
    <scope>NUCLEOTIDE SEQUENCE [LARGE SCALE GENOMIC DNA]</scope>
</reference>
<accession>A0ABC8J3A9</accession>
<dbReference type="EC" id="2.3.2.27" evidence="2"/>
<sequence>MNAPEVEVSITGIKHSPSTPNKVVIMINTKFDEILENPTTGLRTPTGRSTLVSPPLLIYFDLCTTSLRDIEELLGDKLASHRWLCVDLASDISTFANELGFGFNGVTLTISVKLTYQNVVVVSDPAPDEGLSLRATILRIVLLGKIDREELKSLKMETESCSICLDNLSGSSSKRGAATRMNCSHVFHDLCILEWLQRKRTCPLCRTVLYD</sequence>
<feature type="domain" description="RING-type" evidence="7">
    <location>
        <begin position="161"/>
        <end position="206"/>
    </location>
</feature>
<keyword evidence="9" id="KW-1185">Reference proteome</keyword>
<dbReference type="PROSITE" id="PS50089">
    <property type="entry name" value="ZF_RING_2"/>
    <property type="match status" value="1"/>
</dbReference>
<dbReference type="Proteomes" id="UP001642260">
    <property type="component" value="Unassembled WGS sequence"/>
</dbReference>
<dbReference type="GO" id="GO:0061630">
    <property type="term" value="F:ubiquitin protein ligase activity"/>
    <property type="evidence" value="ECO:0007669"/>
    <property type="project" value="UniProtKB-EC"/>
</dbReference>
<dbReference type="Gene3D" id="3.30.40.10">
    <property type="entry name" value="Zinc/RING finger domain, C3HC4 (zinc finger)"/>
    <property type="match status" value="1"/>
</dbReference>
<keyword evidence="4 6" id="KW-0863">Zinc-finger</keyword>
<dbReference type="PANTHER" id="PTHR15710:SF194">
    <property type="entry name" value="RING_U-BOX SUPERFAMILY PROTEIN"/>
    <property type="match status" value="1"/>
</dbReference>
<evidence type="ECO:0000259" key="7">
    <source>
        <dbReference type="PROSITE" id="PS50089"/>
    </source>
</evidence>
<evidence type="ECO:0000256" key="1">
    <source>
        <dbReference type="ARBA" id="ARBA00000900"/>
    </source>
</evidence>
<dbReference type="InterPro" id="IPR013083">
    <property type="entry name" value="Znf_RING/FYVE/PHD"/>
</dbReference>
<proteinExistence type="predicted"/>
<organism evidence="8 9">
    <name type="scientific">Eruca vesicaria subsp. sativa</name>
    <name type="common">Garden rocket</name>
    <name type="synonym">Eruca sativa</name>
    <dbReference type="NCBI Taxonomy" id="29727"/>
    <lineage>
        <taxon>Eukaryota</taxon>
        <taxon>Viridiplantae</taxon>
        <taxon>Streptophyta</taxon>
        <taxon>Embryophyta</taxon>
        <taxon>Tracheophyta</taxon>
        <taxon>Spermatophyta</taxon>
        <taxon>Magnoliopsida</taxon>
        <taxon>eudicotyledons</taxon>
        <taxon>Gunneridae</taxon>
        <taxon>Pentapetalae</taxon>
        <taxon>rosids</taxon>
        <taxon>malvids</taxon>
        <taxon>Brassicales</taxon>
        <taxon>Brassicaceae</taxon>
        <taxon>Brassiceae</taxon>
        <taxon>Eruca</taxon>
    </lineage>
</organism>
<dbReference type="InterPro" id="IPR001841">
    <property type="entry name" value="Znf_RING"/>
</dbReference>